<evidence type="ECO:0000256" key="1">
    <source>
        <dbReference type="ARBA" id="ARBA00022801"/>
    </source>
</evidence>
<protein>
    <submittedName>
        <fullName evidence="3">Chromatin remodeling complex ATPase</fullName>
    </submittedName>
</protein>
<dbReference type="PROSITE" id="PS51194">
    <property type="entry name" value="HELICASE_CTER"/>
    <property type="match status" value="1"/>
</dbReference>
<dbReference type="SUPFAM" id="SSF52540">
    <property type="entry name" value="P-loop containing nucleoside triphosphate hydrolases"/>
    <property type="match status" value="2"/>
</dbReference>
<dbReference type="GO" id="GO:0016787">
    <property type="term" value="F:hydrolase activity"/>
    <property type="evidence" value="ECO:0007669"/>
    <property type="project" value="UniProtKB-KW"/>
</dbReference>
<evidence type="ECO:0000313" key="3">
    <source>
        <dbReference type="EMBL" id="DAD84353.1"/>
    </source>
</evidence>
<dbReference type="Pfam" id="PF00271">
    <property type="entry name" value="Helicase_C"/>
    <property type="match status" value="1"/>
</dbReference>
<feature type="domain" description="Helicase C-terminal" evidence="2">
    <location>
        <begin position="379"/>
        <end position="528"/>
    </location>
</feature>
<evidence type="ECO:0000259" key="2">
    <source>
        <dbReference type="PROSITE" id="PS51194"/>
    </source>
</evidence>
<dbReference type="InterPro" id="IPR001650">
    <property type="entry name" value="Helicase_C-like"/>
</dbReference>
<proteinExistence type="predicted"/>
<dbReference type="EMBL" id="BK014959">
    <property type="protein sequence ID" value="DAD84353.1"/>
    <property type="molecule type" value="Genomic_DNA"/>
</dbReference>
<sequence length="528" mass="59191">MALVVKDKKAIVLKVRDPSKYTEVLSQAGIKFKQDGHNLAVKHNVDTHKILGNLGAKLEGLEPMRVQYAYPKLHGMYDPMKHQAETAVFVSQNPKAFVLNTQRTGKTASCLWAADYLMKEGIIDKVLVCCTVSNCGTWLNEVNAIFANRWAMVARGSASVRRSVLRQKCDFHIINHDGIKVVADIWDNYLTDKTLLIIDEARLFSDPKSDRWAVMNEMATKCKYVWALTGTPLSGGPVAAYGFIKLVAPHRVPKTVGAWQAATMFKVGERKWVPKRGWEDIVFNALQPAIRFNADDVLDLPPLQMMYNEAELTPDQQKAYDKLRNEGAIPLREGKVSAANAGVLVFKLLQTAAGVVKLDQDGDDDTAVLKLPPKGRLKVLDEIIQGTDNKVIVFASFKAVVDLLQEHCNKKYGSVWIDGRVTGKKRDEVVHKFQTDPNIKVLVAHPKTTSHGLEFAVADTIVWFTPHHSLELYDQANKRIQSKLQKNNMGIYHIFCTPLEQAIYRKLANGSEAQQSFLELYKQEIGLQ</sequence>
<dbReference type="InterPro" id="IPR038718">
    <property type="entry name" value="SNF2-like_sf"/>
</dbReference>
<reference evidence="3" key="1">
    <citation type="journal article" date="2021" name="Proc. Natl. Acad. Sci. U.S.A.">
        <title>A Catalog of Tens of Thousands of Viruses from Human Metagenomes Reveals Hidden Associations with Chronic Diseases.</title>
        <authorList>
            <person name="Tisza M.J."/>
            <person name="Buck C.B."/>
        </authorList>
    </citation>
    <scope>NUCLEOTIDE SEQUENCE</scope>
    <source>
        <strain evidence="3">CtUS21</strain>
    </source>
</reference>
<accession>A0A8S5MPU1</accession>
<dbReference type="Pfam" id="PF00176">
    <property type="entry name" value="SNF2-rel_dom"/>
    <property type="match status" value="1"/>
</dbReference>
<dbReference type="CDD" id="cd18793">
    <property type="entry name" value="SF2_C_SNF"/>
    <property type="match status" value="1"/>
</dbReference>
<organism evidence="3">
    <name type="scientific">Podoviridae sp. ctUS21</name>
    <dbReference type="NCBI Taxonomy" id="2826557"/>
    <lineage>
        <taxon>Viruses</taxon>
        <taxon>Duplodnaviria</taxon>
        <taxon>Heunggongvirae</taxon>
        <taxon>Uroviricota</taxon>
        <taxon>Caudoviricetes</taxon>
    </lineage>
</organism>
<dbReference type="Gene3D" id="3.40.50.10810">
    <property type="entry name" value="Tandem AAA-ATPase domain"/>
    <property type="match status" value="1"/>
</dbReference>
<dbReference type="Gene3D" id="3.40.50.300">
    <property type="entry name" value="P-loop containing nucleotide triphosphate hydrolases"/>
    <property type="match status" value="1"/>
</dbReference>
<name>A0A8S5MPU1_9CAUD</name>
<dbReference type="InterPro" id="IPR000330">
    <property type="entry name" value="SNF2_N"/>
</dbReference>
<dbReference type="PANTHER" id="PTHR10799">
    <property type="entry name" value="SNF2/RAD54 HELICASE FAMILY"/>
    <property type="match status" value="1"/>
</dbReference>
<dbReference type="GO" id="GO:0005524">
    <property type="term" value="F:ATP binding"/>
    <property type="evidence" value="ECO:0007669"/>
    <property type="project" value="InterPro"/>
</dbReference>
<keyword evidence="1" id="KW-0378">Hydrolase</keyword>
<dbReference type="InterPro" id="IPR027417">
    <property type="entry name" value="P-loop_NTPase"/>
</dbReference>
<dbReference type="InterPro" id="IPR049730">
    <property type="entry name" value="SNF2/RAD54-like_C"/>
</dbReference>